<dbReference type="InterPro" id="IPR014025">
    <property type="entry name" value="Glutaredoxin_subgr"/>
</dbReference>
<proteinExistence type="predicted"/>
<dbReference type="PANTHER" id="PTHR34386">
    <property type="entry name" value="GLUTAREDOXIN"/>
    <property type="match status" value="1"/>
</dbReference>
<dbReference type="GO" id="GO:0045454">
    <property type="term" value="P:cell redox homeostasis"/>
    <property type="evidence" value="ECO:0007669"/>
    <property type="project" value="TreeGrafter"/>
</dbReference>
<dbReference type="Pfam" id="PF00462">
    <property type="entry name" value="Glutaredoxin"/>
    <property type="match status" value="1"/>
</dbReference>
<dbReference type="Gene3D" id="3.40.30.10">
    <property type="entry name" value="Glutaredoxin"/>
    <property type="match status" value="1"/>
</dbReference>
<dbReference type="PROSITE" id="PS51354">
    <property type="entry name" value="GLUTAREDOXIN_2"/>
    <property type="match status" value="1"/>
</dbReference>
<dbReference type="PRINTS" id="PR00160">
    <property type="entry name" value="GLUTAREDOXIN"/>
</dbReference>
<accession>A0A381R713</accession>
<dbReference type="InterPro" id="IPR002109">
    <property type="entry name" value="Glutaredoxin"/>
</dbReference>
<dbReference type="EMBL" id="UINC01001646">
    <property type="protein sequence ID" value="SUZ85657.1"/>
    <property type="molecule type" value="Genomic_DNA"/>
</dbReference>
<dbReference type="AlphaFoldDB" id="A0A381R713"/>
<organism evidence="2">
    <name type="scientific">marine metagenome</name>
    <dbReference type="NCBI Taxonomy" id="408172"/>
    <lineage>
        <taxon>unclassified sequences</taxon>
        <taxon>metagenomes</taxon>
        <taxon>ecological metagenomes</taxon>
    </lineage>
</organism>
<name>A0A381R713_9ZZZZ</name>
<protein>
    <recommendedName>
        <fullName evidence="1">Glutaredoxin domain-containing protein</fullName>
    </recommendedName>
</protein>
<dbReference type="SUPFAM" id="SSF52833">
    <property type="entry name" value="Thioredoxin-like"/>
    <property type="match status" value="1"/>
</dbReference>
<dbReference type="InterPro" id="IPR051548">
    <property type="entry name" value="Grx-like_ET"/>
</dbReference>
<dbReference type="PROSITE" id="PS51353">
    <property type="entry name" value="ARSC"/>
    <property type="match status" value="1"/>
</dbReference>
<dbReference type="GO" id="GO:0009055">
    <property type="term" value="F:electron transfer activity"/>
    <property type="evidence" value="ECO:0007669"/>
    <property type="project" value="TreeGrafter"/>
</dbReference>
<feature type="domain" description="Glutaredoxin" evidence="1">
    <location>
        <begin position="9"/>
        <end position="67"/>
    </location>
</feature>
<dbReference type="InterPro" id="IPR036249">
    <property type="entry name" value="Thioredoxin-like_sf"/>
</dbReference>
<dbReference type="InterPro" id="IPR006660">
    <property type="entry name" value="Arsenate_reductase-like"/>
</dbReference>
<evidence type="ECO:0000313" key="2">
    <source>
        <dbReference type="EMBL" id="SUZ85657.1"/>
    </source>
</evidence>
<sequence>MLDSKTTQITIYSTVWCGSCKTAKRFLSDQGFGFTEIDIEKENISREEMASMTKGLTVPQIVINSEPIGGFEDLLEYFK</sequence>
<dbReference type="PANTHER" id="PTHR34386:SF1">
    <property type="entry name" value="GLUTAREDOXIN-LIKE PROTEIN NRDH"/>
    <property type="match status" value="1"/>
</dbReference>
<reference evidence="2" key="1">
    <citation type="submission" date="2018-05" db="EMBL/GenBank/DDBJ databases">
        <authorList>
            <person name="Lanie J.A."/>
            <person name="Ng W.-L."/>
            <person name="Kazmierczak K.M."/>
            <person name="Andrzejewski T.M."/>
            <person name="Davidsen T.M."/>
            <person name="Wayne K.J."/>
            <person name="Tettelin H."/>
            <person name="Glass J.I."/>
            <person name="Rusch D."/>
            <person name="Podicherti R."/>
            <person name="Tsui H.-C.T."/>
            <person name="Winkler M.E."/>
        </authorList>
    </citation>
    <scope>NUCLEOTIDE SEQUENCE</scope>
</reference>
<gene>
    <name evidence="2" type="ORF">METZ01_LOCUS38511</name>
</gene>
<evidence type="ECO:0000259" key="1">
    <source>
        <dbReference type="Pfam" id="PF00462"/>
    </source>
</evidence>